<dbReference type="Proteomes" id="UP000272117">
    <property type="component" value="Unassembled WGS sequence"/>
</dbReference>
<accession>A0A3M9MU73</accession>
<dbReference type="AlphaFoldDB" id="A0A3M9MU73"/>
<dbReference type="OrthoDB" id="9813214at2"/>
<dbReference type="InterPro" id="IPR001296">
    <property type="entry name" value="Glyco_trans_1"/>
</dbReference>
<dbReference type="PANTHER" id="PTHR45947">
    <property type="entry name" value="SULFOQUINOVOSYL TRANSFERASE SQD2"/>
    <property type="match status" value="1"/>
</dbReference>
<evidence type="ECO:0000259" key="1">
    <source>
        <dbReference type="Pfam" id="PF00534"/>
    </source>
</evidence>
<feature type="domain" description="Glycosyl transferase family 1" evidence="1">
    <location>
        <begin position="176"/>
        <end position="336"/>
    </location>
</feature>
<dbReference type="GO" id="GO:0016757">
    <property type="term" value="F:glycosyltransferase activity"/>
    <property type="evidence" value="ECO:0007669"/>
    <property type="project" value="InterPro"/>
</dbReference>
<dbReference type="EMBL" id="RJJD01000003">
    <property type="protein sequence ID" value="RNI29071.1"/>
    <property type="molecule type" value="Genomic_DNA"/>
</dbReference>
<protein>
    <submittedName>
        <fullName evidence="3">Glycosyltransferase</fullName>
    </submittedName>
</protein>
<gene>
    <name evidence="3" type="ORF">EFB08_06475</name>
</gene>
<keyword evidence="4" id="KW-1185">Reference proteome</keyword>
<sequence length="361" mass="41325">MVKSIVFTVTTDLTHDQRMQRIASSLTQAGYDVTLVGRKVPTSSDLPKRPFQQHLFKCLFLKGPLFYLEFNLRLVFWFLRHRFDIYGVVDADTALAGLLTVTWRRKPLVFDAHELFPEMPEVVNRPLVKGFWAVLEKMAFKRASLAYTVSASLVTYFQEKYQRPVHLIRNMPLRQFALPVPQTSPYFIYQGALNVGRGLEVTLQAMQQVPARLVICGEGPLRPQLEALSLELGLQDKVTFKGNLAPDALAEVTSRALAGVMLLENQGLSYFYSLANKFFDYVQGGIPQVCVPFPEYQQLNALHEVALFANTQVEEVRAALLTLLHDQETYQRLRQNCLRAREEWNWQTEKQHLVDLYAGIQ</sequence>
<proteinExistence type="predicted"/>
<dbReference type="Pfam" id="PF13439">
    <property type="entry name" value="Glyco_transf_4"/>
    <property type="match status" value="1"/>
</dbReference>
<reference evidence="3 4" key="1">
    <citation type="submission" date="2018-11" db="EMBL/GenBank/DDBJ databases">
        <title>Rufibacter latericius sp. nov., isolated from water in Baiyang Lake.</title>
        <authorList>
            <person name="Yang Y."/>
        </authorList>
    </citation>
    <scope>NUCLEOTIDE SEQUENCE [LARGE SCALE GENOMIC DNA]</scope>
    <source>
        <strain evidence="3 4">R-22-1c-1</strain>
    </source>
</reference>
<dbReference type="InterPro" id="IPR050194">
    <property type="entry name" value="Glycosyltransferase_grp1"/>
</dbReference>
<dbReference type="InterPro" id="IPR028098">
    <property type="entry name" value="Glyco_trans_4-like_N"/>
</dbReference>
<keyword evidence="3" id="KW-0808">Transferase</keyword>
<dbReference type="PANTHER" id="PTHR45947:SF3">
    <property type="entry name" value="SULFOQUINOVOSYL TRANSFERASE SQD2"/>
    <property type="match status" value="1"/>
</dbReference>
<organism evidence="3 4">
    <name type="scientific">Rufibacter latericius</name>
    <dbReference type="NCBI Taxonomy" id="2487040"/>
    <lineage>
        <taxon>Bacteria</taxon>
        <taxon>Pseudomonadati</taxon>
        <taxon>Bacteroidota</taxon>
        <taxon>Cytophagia</taxon>
        <taxon>Cytophagales</taxon>
        <taxon>Hymenobacteraceae</taxon>
        <taxon>Rufibacter</taxon>
    </lineage>
</organism>
<name>A0A3M9MU73_9BACT</name>
<evidence type="ECO:0000313" key="4">
    <source>
        <dbReference type="Proteomes" id="UP000272117"/>
    </source>
</evidence>
<dbReference type="RefSeq" id="WP_123126130.1">
    <property type="nucleotide sequence ID" value="NZ_RJJD01000003.1"/>
</dbReference>
<evidence type="ECO:0000259" key="2">
    <source>
        <dbReference type="Pfam" id="PF13439"/>
    </source>
</evidence>
<evidence type="ECO:0000313" key="3">
    <source>
        <dbReference type="EMBL" id="RNI29071.1"/>
    </source>
</evidence>
<dbReference type="Pfam" id="PF00534">
    <property type="entry name" value="Glycos_transf_1"/>
    <property type="match status" value="1"/>
</dbReference>
<comment type="caution">
    <text evidence="3">The sequence shown here is derived from an EMBL/GenBank/DDBJ whole genome shotgun (WGS) entry which is preliminary data.</text>
</comment>
<dbReference type="SUPFAM" id="SSF53756">
    <property type="entry name" value="UDP-Glycosyltransferase/glycogen phosphorylase"/>
    <property type="match status" value="1"/>
</dbReference>
<dbReference type="Gene3D" id="3.40.50.2000">
    <property type="entry name" value="Glycogen Phosphorylase B"/>
    <property type="match status" value="2"/>
</dbReference>
<feature type="domain" description="Glycosyltransferase subfamily 4-like N-terminal" evidence="2">
    <location>
        <begin position="20"/>
        <end position="170"/>
    </location>
</feature>